<keyword evidence="1" id="KW-1133">Transmembrane helix</keyword>
<organism evidence="3 4">
    <name type="scientific">Candidatus Falkowbacteria bacterium CG_4_9_14_3_um_filter_38_19</name>
    <dbReference type="NCBI Taxonomy" id="1974559"/>
    <lineage>
        <taxon>Bacteria</taxon>
        <taxon>Candidatus Falkowiibacteriota</taxon>
    </lineage>
</organism>
<proteinExistence type="predicted"/>
<name>A0A2M8AD87_9BACT</name>
<reference evidence="4" key="1">
    <citation type="submission" date="2017-09" db="EMBL/GenBank/DDBJ databases">
        <title>Depth-based differentiation of microbial function through sediment-hosted aquifers and enrichment of novel symbionts in the deep terrestrial subsurface.</title>
        <authorList>
            <person name="Probst A.J."/>
            <person name="Ladd B."/>
            <person name="Jarett J.K."/>
            <person name="Geller-Mcgrath D.E."/>
            <person name="Sieber C.M.K."/>
            <person name="Emerson J.B."/>
            <person name="Anantharaman K."/>
            <person name="Thomas B.C."/>
            <person name="Malmstrom R."/>
            <person name="Stieglmeier M."/>
            <person name="Klingl A."/>
            <person name="Woyke T."/>
            <person name="Ryan C.M."/>
            <person name="Banfield J.F."/>
        </authorList>
    </citation>
    <scope>NUCLEOTIDE SEQUENCE [LARGE SCALE GENOMIC DNA]</scope>
</reference>
<gene>
    <name evidence="3" type="ORF">CO116_03735</name>
</gene>
<dbReference type="EMBL" id="PFUO01000173">
    <property type="protein sequence ID" value="PJB15434.1"/>
    <property type="molecule type" value="Genomic_DNA"/>
</dbReference>
<dbReference type="PANTHER" id="PTHR47755">
    <property type="entry name" value="CELL DIVISION PROTEIN FTSX"/>
    <property type="match status" value="1"/>
</dbReference>
<evidence type="ECO:0000259" key="2">
    <source>
        <dbReference type="Pfam" id="PF18075"/>
    </source>
</evidence>
<evidence type="ECO:0000256" key="1">
    <source>
        <dbReference type="SAM" id="Phobius"/>
    </source>
</evidence>
<feature type="non-terminal residue" evidence="3">
    <location>
        <position position="114"/>
    </location>
</feature>
<dbReference type="Proteomes" id="UP000230611">
    <property type="component" value="Unassembled WGS sequence"/>
</dbReference>
<dbReference type="InterPro" id="IPR040690">
    <property type="entry name" value="FtsX_ECD"/>
</dbReference>
<keyword evidence="1" id="KW-0472">Membrane</keyword>
<feature type="domain" description="FtsX extracellular" evidence="2">
    <location>
        <begin position="60"/>
        <end position="113"/>
    </location>
</feature>
<evidence type="ECO:0000313" key="3">
    <source>
        <dbReference type="EMBL" id="PJB15434.1"/>
    </source>
</evidence>
<dbReference type="Gene3D" id="3.30.70.3040">
    <property type="match status" value="1"/>
</dbReference>
<sequence>MFLLSFARVIKFSLQDIGRNIWLSLVTIIILVLALFSINLLLVVKVISATAISAVKEKIDISLYLRTNTEENRILALKAKISKLEQVKDIEYISQQAALESFKVKHKNNPEILQ</sequence>
<dbReference type="GO" id="GO:0016020">
    <property type="term" value="C:membrane"/>
    <property type="evidence" value="ECO:0007669"/>
    <property type="project" value="InterPro"/>
</dbReference>
<protein>
    <recommendedName>
        <fullName evidence="2">FtsX extracellular domain-containing protein</fullName>
    </recommendedName>
</protein>
<dbReference type="AlphaFoldDB" id="A0A2M8AD87"/>
<keyword evidence="1" id="KW-0812">Transmembrane</keyword>
<evidence type="ECO:0000313" key="4">
    <source>
        <dbReference type="Proteomes" id="UP000230611"/>
    </source>
</evidence>
<dbReference type="PANTHER" id="PTHR47755:SF1">
    <property type="entry name" value="CELL DIVISION PROTEIN FTSX"/>
    <property type="match status" value="1"/>
</dbReference>
<dbReference type="GO" id="GO:0051301">
    <property type="term" value="P:cell division"/>
    <property type="evidence" value="ECO:0007669"/>
    <property type="project" value="InterPro"/>
</dbReference>
<dbReference type="Pfam" id="PF18075">
    <property type="entry name" value="FtsX_ECD"/>
    <property type="match status" value="1"/>
</dbReference>
<accession>A0A2M8AD87</accession>
<comment type="caution">
    <text evidence="3">The sequence shown here is derived from an EMBL/GenBank/DDBJ whole genome shotgun (WGS) entry which is preliminary data.</text>
</comment>
<feature type="transmembrane region" description="Helical" evidence="1">
    <location>
        <begin position="21"/>
        <end position="44"/>
    </location>
</feature>
<dbReference type="InterPro" id="IPR004513">
    <property type="entry name" value="FtsX"/>
</dbReference>